<evidence type="ECO:0000313" key="3">
    <source>
        <dbReference type="Proteomes" id="UP000265768"/>
    </source>
</evidence>
<dbReference type="PROSITE" id="PS51186">
    <property type="entry name" value="GNAT"/>
    <property type="match status" value="1"/>
</dbReference>
<dbReference type="CDD" id="cd04301">
    <property type="entry name" value="NAT_SF"/>
    <property type="match status" value="1"/>
</dbReference>
<gene>
    <name evidence="2" type="ORF">D5H75_28790</name>
</gene>
<dbReference type="Gene3D" id="3.40.630.30">
    <property type="match status" value="1"/>
</dbReference>
<dbReference type="OrthoDB" id="4966223at2"/>
<protein>
    <submittedName>
        <fullName evidence="2">GNAT family N-acetyltransferase</fullName>
    </submittedName>
</protein>
<evidence type="ECO:0000313" key="2">
    <source>
        <dbReference type="EMBL" id="RJL24783.1"/>
    </source>
</evidence>
<dbReference type="RefSeq" id="WP_119929699.1">
    <property type="nucleotide sequence ID" value="NZ_QZEY01000014.1"/>
</dbReference>
<dbReference type="EMBL" id="QZEY01000014">
    <property type="protein sequence ID" value="RJL24783.1"/>
    <property type="molecule type" value="Genomic_DNA"/>
</dbReference>
<feature type="domain" description="N-acetyltransferase" evidence="1">
    <location>
        <begin position="117"/>
        <end position="246"/>
    </location>
</feature>
<dbReference type="AlphaFoldDB" id="A0A3A4AGI2"/>
<dbReference type="GO" id="GO:0016747">
    <property type="term" value="F:acyltransferase activity, transferring groups other than amino-acyl groups"/>
    <property type="evidence" value="ECO:0007669"/>
    <property type="project" value="InterPro"/>
</dbReference>
<dbReference type="Pfam" id="PF13508">
    <property type="entry name" value="Acetyltransf_7"/>
    <property type="match status" value="1"/>
</dbReference>
<name>A0A3A4AGI2_9ACTN</name>
<organism evidence="2 3">
    <name type="scientific">Bailinhaonella thermotolerans</name>
    <dbReference type="NCBI Taxonomy" id="1070861"/>
    <lineage>
        <taxon>Bacteria</taxon>
        <taxon>Bacillati</taxon>
        <taxon>Actinomycetota</taxon>
        <taxon>Actinomycetes</taxon>
        <taxon>Streptosporangiales</taxon>
        <taxon>Streptosporangiaceae</taxon>
        <taxon>Bailinhaonella</taxon>
    </lineage>
</organism>
<dbReference type="Proteomes" id="UP000265768">
    <property type="component" value="Unassembled WGS sequence"/>
</dbReference>
<comment type="caution">
    <text evidence="2">The sequence shown here is derived from an EMBL/GenBank/DDBJ whole genome shotgun (WGS) entry which is preliminary data.</text>
</comment>
<proteinExistence type="predicted"/>
<evidence type="ECO:0000259" key="1">
    <source>
        <dbReference type="PROSITE" id="PS51186"/>
    </source>
</evidence>
<sequence>MTIDASPAGLEPLRAATLNAAAMWTALAETRGHGVVRRPGFLAAEGGPRAGLRVLVLTPALTRDEVAEIEDLVRRREGRLAVEDPFGGLDLAHLGLAVRGLPVMMRPAGPAPEPSPEVGRVENPAQLEIAERTIVHGFPLESFQPHEPGEMLPKELLDREEFAAYLITREGEVAGACLTVTAHGVTGVYWVTTLPAHRSRGVARSLMHTVLAAPVPVTLAASTAGRPLYESQGFETLATSNWWSRR</sequence>
<keyword evidence="2" id="KW-0808">Transferase</keyword>
<dbReference type="SUPFAM" id="SSF55729">
    <property type="entry name" value="Acyl-CoA N-acyltransferases (Nat)"/>
    <property type="match status" value="1"/>
</dbReference>
<dbReference type="InterPro" id="IPR016181">
    <property type="entry name" value="Acyl_CoA_acyltransferase"/>
</dbReference>
<accession>A0A3A4AGI2</accession>
<reference evidence="2 3" key="1">
    <citation type="submission" date="2018-09" db="EMBL/GenBank/DDBJ databases">
        <title>YIM 75507 draft genome.</title>
        <authorList>
            <person name="Tang S."/>
            <person name="Feng Y."/>
        </authorList>
    </citation>
    <scope>NUCLEOTIDE SEQUENCE [LARGE SCALE GENOMIC DNA]</scope>
    <source>
        <strain evidence="2 3">YIM 75507</strain>
    </source>
</reference>
<keyword evidence="3" id="KW-1185">Reference proteome</keyword>
<dbReference type="InterPro" id="IPR000182">
    <property type="entry name" value="GNAT_dom"/>
</dbReference>